<keyword evidence="1" id="KW-1133">Transmembrane helix</keyword>
<dbReference type="SUPFAM" id="SSF52317">
    <property type="entry name" value="Class I glutamine amidotransferase-like"/>
    <property type="match status" value="1"/>
</dbReference>
<name>A4CLI5_ROBBH</name>
<feature type="transmembrane region" description="Helical" evidence="1">
    <location>
        <begin position="615"/>
        <end position="633"/>
    </location>
</feature>
<dbReference type="EMBL" id="CP001712">
    <property type="protein sequence ID" value="EAR15734.1"/>
    <property type="molecule type" value="Genomic_DNA"/>
</dbReference>
<dbReference type="STRING" id="313596.RB2501_15439"/>
<evidence type="ECO:0000313" key="4">
    <source>
        <dbReference type="Proteomes" id="UP000009049"/>
    </source>
</evidence>
<feature type="domain" description="Aerotolerance regulator N-terminal" evidence="2">
    <location>
        <begin position="1"/>
        <end position="76"/>
    </location>
</feature>
<feature type="transmembrane region" description="Helical" evidence="1">
    <location>
        <begin position="56"/>
        <end position="77"/>
    </location>
</feature>
<proteinExistence type="predicted"/>
<evidence type="ECO:0000259" key="2">
    <source>
        <dbReference type="Pfam" id="PF07584"/>
    </source>
</evidence>
<evidence type="ECO:0000313" key="3">
    <source>
        <dbReference type="EMBL" id="EAR15734.1"/>
    </source>
</evidence>
<dbReference type="KEGG" id="rbi:RB2501_15439"/>
<dbReference type="RefSeq" id="WP_015755049.1">
    <property type="nucleotide sequence ID" value="NC_013222.1"/>
</dbReference>
<dbReference type="InterPro" id="IPR029062">
    <property type="entry name" value="Class_I_gatase-like"/>
</dbReference>
<dbReference type="PANTHER" id="PTHR37464">
    <property type="entry name" value="BLL2463 PROTEIN"/>
    <property type="match status" value="1"/>
</dbReference>
<keyword evidence="1" id="KW-0472">Membrane</keyword>
<dbReference type="PANTHER" id="PTHR37464:SF1">
    <property type="entry name" value="BLL2463 PROTEIN"/>
    <property type="match status" value="1"/>
</dbReference>
<dbReference type="NCBIfam" id="TIGR02226">
    <property type="entry name" value="two_anch"/>
    <property type="match status" value="1"/>
</dbReference>
<accession>A4CLI5</accession>
<feature type="transmembrane region" description="Helical" evidence="1">
    <location>
        <begin position="6"/>
        <end position="24"/>
    </location>
</feature>
<dbReference type="Pfam" id="PF07584">
    <property type="entry name" value="BatA"/>
    <property type="match status" value="1"/>
</dbReference>
<keyword evidence="1" id="KW-0812">Transmembrane</keyword>
<dbReference type="AlphaFoldDB" id="A4CLI5"/>
<reference evidence="3 4" key="1">
    <citation type="journal article" date="2009" name="J. Bacteriol.">
        <title>Complete genome sequence of Robiginitalea biformata HTCC2501.</title>
        <authorList>
            <person name="Oh H.M."/>
            <person name="Giovannoni S.J."/>
            <person name="Lee K."/>
            <person name="Ferriera S."/>
            <person name="Johnson J."/>
            <person name="Cho J.C."/>
        </authorList>
    </citation>
    <scope>NUCLEOTIDE SEQUENCE [LARGE SCALE GENOMIC DNA]</scope>
    <source>
        <strain evidence="4">ATCC BAA-864 / HTCC2501 / KCTC 12146</strain>
    </source>
</reference>
<protein>
    <recommendedName>
        <fullName evidence="2">Aerotolerance regulator N-terminal domain-containing protein</fullName>
    </recommendedName>
</protein>
<dbReference type="Proteomes" id="UP000009049">
    <property type="component" value="Chromosome"/>
</dbReference>
<keyword evidence="4" id="KW-1185">Reference proteome</keyword>
<dbReference type="InterPro" id="IPR011933">
    <property type="entry name" value="Double_TM_dom"/>
</dbReference>
<dbReference type="HOGENOM" id="CLU_017817_1_0_10"/>
<sequence>MLLKYPELLWGLLLLIIPILIHLLQLRRFRKTAFTNVRLLEKLAVEANRSSRLKKWLLLFCRLGLIAALVVAFAQPYQAKEDAGTSREIVIYLDNSFSMQAPEGQTSLMQLAVQELLQNLPPEFECALLTNDRQFSRRSLEALREPMLNLGYTHLQPDAPALALRARNLFSGDPGVIREFWMISDFNGLDPGLIDTAGVSELHVLPLRPEVRYNLSIDTAYIRDRSAELVNLEVAVSADDPTRNQPLSLYNGDTLLAKSAPELGEDGRGMAVFSLPAGASIQGAVRVLDEGLAYDNNLYFNLNQPPKIRVYSLGPGPGDYLRRIFTEDEFDFRSSGIQEADFGNLESQHLVILNEVPDIPAPMIELLEAFIRDGGNLLIIPASDLELPDYNSLLRTTGMGIAGRVDGTNRVTGISFGHPLFRDVFEGEVANFEYPSVQSYFTLSAQGSAVLEFQNGTPFLTASGRTYLFTAALNPQNSNFRQSPLIVPTFYAIGRNSLPFPDLYYTIGQPAQLELDQRLGEDRIFRLRGPDYEFIPRQQAFARKTRLIFGEEPARDGNYTVYQDDAPGQTVSFNYPRAESRAAPPLPEFPGFVTRHPDAADLIGRYQNDTRITALWKWFVILALLFVLAEAILQKTLR</sequence>
<organism evidence="3 4">
    <name type="scientific">Robiginitalea biformata (strain ATCC BAA-864 / DSM 15991 / KCTC 12146 / HTCC2501)</name>
    <dbReference type="NCBI Taxonomy" id="313596"/>
    <lineage>
        <taxon>Bacteria</taxon>
        <taxon>Pseudomonadati</taxon>
        <taxon>Bacteroidota</taxon>
        <taxon>Flavobacteriia</taxon>
        <taxon>Flavobacteriales</taxon>
        <taxon>Flavobacteriaceae</taxon>
        <taxon>Robiginitalea</taxon>
    </lineage>
</organism>
<evidence type="ECO:0000256" key="1">
    <source>
        <dbReference type="SAM" id="Phobius"/>
    </source>
</evidence>
<gene>
    <name evidence="3" type="ordered locus">RB2501_15439</name>
</gene>
<dbReference type="InterPro" id="IPR024163">
    <property type="entry name" value="Aerotolerance_reg_N"/>
</dbReference>
<dbReference type="eggNOG" id="COG2304">
    <property type="taxonomic scope" value="Bacteria"/>
</dbReference>
<dbReference type="OrthoDB" id="9810200at2"/>